<dbReference type="PANTHER" id="PTHR34069">
    <property type="entry name" value="3-OXOACYL-[ACYL-CARRIER-PROTEIN] SYNTHASE 3"/>
    <property type="match status" value="1"/>
</dbReference>
<dbReference type="Gene3D" id="3.40.47.10">
    <property type="match status" value="1"/>
</dbReference>
<geneLocation type="plasmid" evidence="5 6">
    <name>AbAZ39_p1</name>
</geneLocation>
<sequence>MVASVIEGVALRGVVACVPERRETVEDLAARFGEDAARRIAKATGIEARHLVPPHQCTSDLGEAAARRLLDRLGWAADSIDLLVMVTQTHDHILPASGYRLHHRLGLGKGAAVLDLTLGCSGYVHGLWTASAMLKAAGGRRALLIAGDTTSRVIDPDDRAVAPLFGDAATATALVAEDGAAPMVFALGSDGAGAPYLAVPGGGLRRPGEPAHLFMDGTQVFAFTLREVPGNIRAVLERAGWTMGTVDRLVLHQANAQMIRHLAQKLGATPGQTVVGLAGFGNTSSASIPLALASELEGALRGGPLRLLLSGFGVGWSWGSVALTAGPLAVCEVMVLPANPAESAEPGGQPAKGAGRKAIFAECPVKIADP</sequence>
<dbReference type="RefSeq" id="WP_040134218.1">
    <property type="nucleotide sequence ID" value="NZ_CP007794.1"/>
</dbReference>
<evidence type="ECO:0000256" key="2">
    <source>
        <dbReference type="ARBA" id="ARBA00023315"/>
    </source>
</evidence>
<evidence type="ECO:0000256" key="1">
    <source>
        <dbReference type="ARBA" id="ARBA00022679"/>
    </source>
</evidence>
<dbReference type="AlphaFoldDB" id="A0A060DSF8"/>
<keyword evidence="1" id="KW-0808">Transferase</keyword>
<organism evidence="5 6">
    <name type="scientific">Azospirillum argentinense</name>
    <dbReference type="NCBI Taxonomy" id="2970906"/>
    <lineage>
        <taxon>Bacteria</taxon>
        <taxon>Pseudomonadati</taxon>
        <taxon>Pseudomonadota</taxon>
        <taxon>Alphaproteobacteria</taxon>
        <taxon>Rhodospirillales</taxon>
        <taxon>Azospirillaceae</taxon>
        <taxon>Azospirillum</taxon>
    </lineage>
</organism>
<gene>
    <name evidence="5" type="ORF">ABAZ39_18210</name>
</gene>
<accession>A0A060DSF8</accession>
<dbReference type="Pfam" id="PF08545">
    <property type="entry name" value="ACP_syn_III"/>
    <property type="match status" value="1"/>
</dbReference>
<dbReference type="InterPro" id="IPR013747">
    <property type="entry name" value="ACP_syn_III_C"/>
</dbReference>
<reference evidence="5 6" key="1">
    <citation type="journal article" date="2014" name="Genome Announc.">
        <title>Complete Genome Sequence of the Model Rhizosphere Strain Azospirillum brasilense Az39, Successfully Applied in Agriculture.</title>
        <authorList>
            <person name="Rivera D."/>
            <person name="Revale S."/>
            <person name="Molina R."/>
            <person name="Gualpa J."/>
            <person name="Puente M."/>
            <person name="Maroniche G."/>
            <person name="Paris G."/>
            <person name="Baker D."/>
            <person name="Clavijo B."/>
            <person name="McLay K."/>
            <person name="Spaepen S."/>
            <person name="Perticari A."/>
            <person name="Vazquez M."/>
            <person name="Wisniewski-Dye F."/>
            <person name="Watkins C."/>
            <person name="Martinez-Abarca F."/>
            <person name="Vanderleyden J."/>
            <person name="Cassan F."/>
        </authorList>
    </citation>
    <scope>NUCLEOTIDE SEQUENCE [LARGE SCALE GENOMIC DNA]</scope>
    <source>
        <strain evidence="5 6">Az39</strain>
        <plasmid evidence="5">AbAZ39_p1</plasmid>
    </source>
</reference>
<dbReference type="GO" id="GO:0044550">
    <property type="term" value="P:secondary metabolite biosynthetic process"/>
    <property type="evidence" value="ECO:0007669"/>
    <property type="project" value="TreeGrafter"/>
</dbReference>
<dbReference type="KEGG" id="abq:ABAZ39_18210"/>
<dbReference type="Proteomes" id="UP000027186">
    <property type="component" value="Plasmid AbAZ39_p1"/>
</dbReference>
<feature type="domain" description="Beta-ketoacyl-[acyl-carrier-protein] synthase III C-terminal" evidence="3">
    <location>
        <begin position="236"/>
        <end position="323"/>
    </location>
</feature>
<dbReference type="EMBL" id="CP007794">
    <property type="protein sequence ID" value="AIB13874.1"/>
    <property type="molecule type" value="Genomic_DNA"/>
</dbReference>
<dbReference type="Pfam" id="PF08541">
    <property type="entry name" value="ACP_syn_III_C"/>
    <property type="match status" value="1"/>
</dbReference>
<proteinExistence type="predicted"/>
<protein>
    <submittedName>
        <fullName evidence="5">3-oxoacyl-ACP synthase</fullName>
    </submittedName>
</protein>
<dbReference type="InterPro" id="IPR013751">
    <property type="entry name" value="ACP_syn_III_N"/>
</dbReference>
<name>A0A060DSF8_9PROT</name>
<evidence type="ECO:0000259" key="3">
    <source>
        <dbReference type="Pfam" id="PF08541"/>
    </source>
</evidence>
<dbReference type="PANTHER" id="PTHR34069:SF2">
    <property type="entry name" value="BETA-KETOACYL-[ACYL-CARRIER-PROTEIN] SYNTHASE III"/>
    <property type="match status" value="1"/>
</dbReference>
<feature type="domain" description="Beta-ketoacyl-[acyl-carrier-protein] synthase III N-terminal" evidence="4">
    <location>
        <begin position="114"/>
        <end position="191"/>
    </location>
</feature>
<dbReference type="GO" id="GO:0006633">
    <property type="term" value="P:fatty acid biosynthetic process"/>
    <property type="evidence" value="ECO:0007669"/>
    <property type="project" value="InterPro"/>
</dbReference>
<evidence type="ECO:0000313" key="5">
    <source>
        <dbReference type="EMBL" id="AIB13874.1"/>
    </source>
</evidence>
<dbReference type="CDD" id="cd00830">
    <property type="entry name" value="KAS_III"/>
    <property type="match status" value="1"/>
</dbReference>
<dbReference type="GO" id="GO:0004315">
    <property type="term" value="F:3-oxoacyl-[acyl-carrier-protein] synthase activity"/>
    <property type="evidence" value="ECO:0007669"/>
    <property type="project" value="InterPro"/>
</dbReference>
<dbReference type="SUPFAM" id="SSF53901">
    <property type="entry name" value="Thiolase-like"/>
    <property type="match status" value="1"/>
</dbReference>
<evidence type="ECO:0000259" key="4">
    <source>
        <dbReference type="Pfam" id="PF08545"/>
    </source>
</evidence>
<evidence type="ECO:0000313" key="6">
    <source>
        <dbReference type="Proteomes" id="UP000027186"/>
    </source>
</evidence>
<keyword evidence="2" id="KW-0012">Acyltransferase</keyword>
<dbReference type="InterPro" id="IPR016039">
    <property type="entry name" value="Thiolase-like"/>
</dbReference>
<keyword evidence="5" id="KW-0614">Plasmid</keyword>